<keyword evidence="3" id="KW-1185">Reference proteome</keyword>
<dbReference type="AlphaFoldDB" id="A0A2G8SGK9"/>
<dbReference type="OrthoDB" id="2756950at2759"/>
<organism evidence="2 3">
    <name type="scientific">Ganoderma sinense ZZ0214-1</name>
    <dbReference type="NCBI Taxonomy" id="1077348"/>
    <lineage>
        <taxon>Eukaryota</taxon>
        <taxon>Fungi</taxon>
        <taxon>Dikarya</taxon>
        <taxon>Basidiomycota</taxon>
        <taxon>Agaricomycotina</taxon>
        <taxon>Agaricomycetes</taxon>
        <taxon>Polyporales</taxon>
        <taxon>Polyporaceae</taxon>
        <taxon>Ganoderma</taxon>
    </lineage>
</organism>
<comment type="caution">
    <text evidence="2">The sequence shown here is derived from an EMBL/GenBank/DDBJ whole genome shotgun (WGS) entry which is preliminary data.</text>
</comment>
<feature type="region of interest" description="Disordered" evidence="1">
    <location>
        <begin position="231"/>
        <end position="271"/>
    </location>
</feature>
<dbReference type="Proteomes" id="UP000230002">
    <property type="component" value="Unassembled WGS sequence"/>
</dbReference>
<protein>
    <submittedName>
        <fullName evidence="2">Uncharacterized protein</fullName>
    </submittedName>
</protein>
<feature type="compositionally biased region" description="Basic and acidic residues" evidence="1">
    <location>
        <begin position="231"/>
        <end position="244"/>
    </location>
</feature>
<evidence type="ECO:0000313" key="3">
    <source>
        <dbReference type="Proteomes" id="UP000230002"/>
    </source>
</evidence>
<reference evidence="2 3" key="1">
    <citation type="journal article" date="2015" name="Sci. Rep.">
        <title>Chromosome-level genome map provides insights into diverse defense mechanisms in the medicinal fungus Ganoderma sinense.</title>
        <authorList>
            <person name="Zhu Y."/>
            <person name="Xu J."/>
            <person name="Sun C."/>
            <person name="Zhou S."/>
            <person name="Xu H."/>
            <person name="Nelson D.R."/>
            <person name="Qian J."/>
            <person name="Song J."/>
            <person name="Luo H."/>
            <person name="Xiang L."/>
            <person name="Li Y."/>
            <person name="Xu Z."/>
            <person name="Ji A."/>
            <person name="Wang L."/>
            <person name="Lu S."/>
            <person name="Hayward A."/>
            <person name="Sun W."/>
            <person name="Li X."/>
            <person name="Schwartz D.C."/>
            <person name="Wang Y."/>
            <person name="Chen S."/>
        </authorList>
    </citation>
    <scope>NUCLEOTIDE SEQUENCE [LARGE SCALE GENOMIC DNA]</scope>
    <source>
        <strain evidence="2 3">ZZ0214-1</strain>
    </source>
</reference>
<gene>
    <name evidence="2" type="ORF">GSI_04954</name>
</gene>
<accession>A0A2G8SGK9</accession>
<evidence type="ECO:0000256" key="1">
    <source>
        <dbReference type="SAM" id="MobiDB-lite"/>
    </source>
</evidence>
<evidence type="ECO:0000313" key="2">
    <source>
        <dbReference type="EMBL" id="PIL32837.1"/>
    </source>
</evidence>
<dbReference type="EMBL" id="AYKW01000009">
    <property type="protein sequence ID" value="PIL32837.1"/>
    <property type="molecule type" value="Genomic_DNA"/>
</dbReference>
<sequence length="271" mass="29821">MAGHHHRRFSTAASLNADRPILTPRFCESTQSIQLQRVDFGVPDTIYEVCSMASVLCDHPHEQFIFYSSAVGVARASQIAAEMLVVSITWWYSYQSYRIRKGVELGKTISSLLVYNGDIYFLFLATLYILDISLSTASASEVVQKAALSLEAFVDPMTSILVSRFILSLRAFDSTVASAPDFDIGSQVRERMASTVLQFGAQSSENLPGFLASFAHPVHVDSVSVFDRDSEVAGDSGYERRDTDMVALPPAPETPSPDTFEDQPITLELSV</sequence>
<proteinExistence type="predicted"/>
<name>A0A2G8SGK9_9APHY</name>